<dbReference type="Gene3D" id="3.90.70.50">
    <property type="entry name" value="Peptidase C10, streptopain"/>
    <property type="match status" value="1"/>
</dbReference>
<dbReference type="GO" id="GO:0006508">
    <property type="term" value="P:proteolysis"/>
    <property type="evidence" value="ECO:0007669"/>
    <property type="project" value="UniProtKB-KW"/>
</dbReference>
<evidence type="ECO:0000256" key="5">
    <source>
        <dbReference type="ARBA" id="ARBA00022807"/>
    </source>
</evidence>
<evidence type="ECO:0000256" key="3">
    <source>
        <dbReference type="ARBA" id="ARBA00022729"/>
    </source>
</evidence>
<keyword evidence="5" id="KW-0788">Thiol protease</keyword>
<name>A0A4V1D1U1_9BACT</name>
<evidence type="ECO:0000259" key="8">
    <source>
        <dbReference type="Pfam" id="PF13734"/>
    </source>
</evidence>
<evidence type="ECO:0000313" key="9">
    <source>
        <dbReference type="EMBL" id="QCD36387.1"/>
    </source>
</evidence>
<evidence type="ECO:0000256" key="6">
    <source>
        <dbReference type="PIRSR" id="PIRSR600200-1"/>
    </source>
</evidence>
<evidence type="ECO:0000256" key="4">
    <source>
        <dbReference type="ARBA" id="ARBA00022801"/>
    </source>
</evidence>
<feature type="chain" id="PRO_5020222782" description="Spi protease inhibitor domain-containing protein" evidence="7">
    <location>
        <begin position="22"/>
        <end position="543"/>
    </location>
</feature>
<dbReference type="PRINTS" id="PR00797">
    <property type="entry name" value="STREPTOPAIN"/>
</dbReference>
<gene>
    <name evidence="9" type="ORF">E7746_11095</name>
</gene>
<keyword evidence="2" id="KW-0645">Protease</keyword>
<dbReference type="KEGG" id="mgod:E7746_11095"/>
<dbReference type="Pfam" id="PF01640">
    <property type="entry name" value="Peptidase_C10"/>
    <property type="match status" value="1"/>
</dbReference>
<evidence type="ECO:0000256" key="7">
    <source>
        <dbReference type="SAM" id="SignalP"/>
    </source>
</evidence>
<proteinExistence type="inferred from homology"/>
<feature type="signal peptide" evidence="7">
    <location>
        <begin position="1"/>
        <end position="21"/>
    </location>
</feature>
<evidence type="ECO:0000313" key="10">
    <source>
        <dbReference type="Proteomes" id="UP000297031"/>
    </source>
</evidence>
<dbReference type="OrthoDB" id="2235251at2"/>
<dbReference type="InterPro" id="IPR038765">
    <property type="entry name" value="Papain-like_cys_pep_sf"/>
</dbReference>
<dbReference type="Pfam" id="PF13734">
    <property type="entry name" value="Inhibitor_I69"/>
    <property type="match status" value="1"/>
</dbReference>
<keyword evidence="10" id="KW-1185">Reference proteome</keyword>
<reference evidence="9 10" key="1">
    <citation type="submission" date="2019-02" db="EMBL/GenBank/DDBJ databases">
        <title>Isolation and identification of novel species under the genus Muribaculum.</title>
        <authorList>
            <person name="Miyake S."/>
            <person name="Ding Y."/>
            <person name="Low A."/>
            <person name="Soh M."/>
            <person name="Seedorf H."/>
        </authorList>
    </citation>
    <scope>NUCLEOTIDE SEQUENCE [LARGE SCALE GENOMIC DNA]</scope>
    <source>
        <strain evidence="9 10">TLL-A4</strain>
    </source>
</reference>
<organism evidence="9 10">
    <name type="scientific">Muribaculum gordoncarteri</name>
    <dbReference type="NCBI Taxonomy" id="2530390"/>
    <lineage>
        <taxon>Bacteria</taxon>
        <taxon>Pseudomonadati</taxon>
        <taxon>Bacteroidota</taxon>
        <taxon>Bacteroidia</taxon>
        <taxon>Bacteroidales</taxon>
        <taxon>Muribaculaceae</taxon>
        <taxon>Muribaculum</taxon>
    </lineage>
</organism>
<feature type="active site" description="Proton acceptor" evidence="6">
    <location>
        <position position="308"/>
    </location>
</feature>
<accession>A0A4V1D1U1</accession>
<protein>
    <recommendedName>
        <fullName evidence="8">Spi protease inhibitor domain-containing protein</fullName>
    </recommendedName>
</protein>
<dbReference type="EMBL" id="CP039393">
    <property type="protein sequence ID" value="QCD36387.1"/>
    <property type="molecule type" value="Genomic_DNA"/>
</dbReference>
<keyword evidence="4" id="KW-0378">Hydrolase</keyword>
<dbReference type="RefSeq" id="WP_136410830.1">
    <property type="nucleotide sequence ID" value="NZ_CP039393.1"/>
</dbReference>
<feature type="domain" description="Spi protease inhibitor" evidence="8">
    <location>
        <begin position="31"/>
        <end position="106"/>
    </location>
</feature>
<dbReference type="InterPro" id="IPR044934">
    <property type="entry name" value="Streptopain_sf"/>
</dbReference>
<comment type="similarity">
    <text evidence="1">Belongs to the peptidase C10 family.</text>
</comment>
<dbReference type="SUPFAM" id="SSF54001">
    <property type="entry name" value="Cysteine proteinases"/>
    <property type="match status" value="1"/>
</dbReference>
<keyword evidence="3 7" id="KW-0732">Signal</keyword>
<dbReference type="Proteomes" id="UP000297031">
    <property type="component" value="Chromosome"/>
</dbReference>
<evidence type="ECO:0000256" key="2">
    <source>
        <dbReference type="ARBA" id="ARBA00022670"/>
    </source>
</evidence>
<sequence length="543" mass="58656">MTKRILSILLLTAATVVSVWAGPVDRQRAEAAAVAQIKGVTGKSRTVKQVQAVDDAFYVVNLAPQGWVMVSADDKVDPVIGYSATGALSMSAIPDNMAYMLDSYKKLVKLGVDEELSPRIRQWESVGKVLSRASGSAVEPLIKVKWNQPAPFNKYCPGEGDNKAIVGCVAVAMSQAMSVQAYPSRPTGSVKYTPVGYGQLSINFDEERAYNWDDILSGANTYDEAARLMWHAGMSVRMGYGPDGSGIPSNEVNRITNALRDNFGYGDEVAYVWKDAYQGDWERLVLNELNAGRAVIYNAVDTKLSAGHSFNVDGYDGNSGYHVNWGWGGNGDGYFRLDNLRDSPYYFDDYHVIVIGIGAPDRLLRSIGLSGTVIEEGLPAGSTVATVTVNGEAPTSGMTFELRGLYNAGTDSYAEAPFVIENGMLKTTRTLSCSADGVIAVDITVTDNASGESLTQGFSIEVQPWRSIAEATSMSFNRTTGEFLLKTKHNVSYTLKSPTGTVIASGALDPLPQLQFNRSQLADGVNVLELRCSTEVKTIKITK</sequence>
<dbReference type="AlphaFoldDB" id="A0A4V1D1U1"/>
<dbReference type="GO" id="GO:0008234">
    <property type="term" value="F:cysteine-type peptidase activity"/>
    <property type="evidence" value="ECO:0007669"/>
    <property type="project" value="UniProtKB-KW"/>
</dbReference>
<feature type="active site" description="Nucleophile" evidence="6">
    <location>
        <position position="168"/>
    </location>
</feature>
<evidence type="ECO:0000256" key="1">
    <source>
        <dbReference type="ARBA" id="ARBA00009693"/>
    </source>
</evidence>
<dbReference type="InterPro" id="IPR025896">
    <property type="entry name" value="Spi_Prtas-inh"/>
</dbReference>
<dbReference type="InterPro" id="IPR000200">
    <property type="entry name" value="Peptidase_C10"/>
</dbReference>